<dbReference type="SUPFAM" id="SSF56935">
    <property type="entry name" value="Porins"/>
    <property type="match status" value="1"/>
</dbReference>
<dbReference type="AlphaFoldDB" id="A0A1F5VNB0"/>
<dbReference type="InterPro" id="IPR023614">
    <property type="entry name" value="Porin_dom_sf"/>
</dbReference>
<dbReference type="EMBL" id="MFGW01000127">
    <property type="protein sequence ID" value="OGF64890.1"/>
    <property type="molecule type" value="Genomic_DNA"/>
</dbReference>
<evidence type="ECO:0000313" key="2">
    <source>
        <dbReference type="EMBL" id="OGF64890.1"/>
    </source>
</evidence>
<dbReference type="Pfam" id="PF07396">
    <property type="entry name" value="Porin_O_P"/>
    <property type="match status" value="2"/>
</dbReference>
<name>A0A1F5VNB0_9BACT</name>
<evidence type="ECO:0008006" key="4">
    <source>
        <dbReference type="Google" id="ProtNLM"/>
    </source>
</evidence>
<organism evidence="2 3">
    <name type="scientific">Candidatus Fischerbacteria bacterium RBG_13_37_8</name>
    <dbReference type="NCBI Taxonomy" id="1817863"/>
    <lineage>
        <taxon>Bacteria</taxon>
        <taxon>Candidatus Fischeribacteriota</taxon>
    </lineage>
</organism>
<sequence>MHTKLLCFSLLFCMLFVSSLTAQQTTLDKQIILFTPTHQLYSLHATSYAFMSDVKSNAKTKEKEKQLFSWEGDVKAKLGGYVQVEYKAEQGAGKNEGFRIRRARIDFRLDFYEKLSSRLLIETVYPENEVIDNSKQTVKTVYKLALLDANIDYKHSKVLQFRFGQYRVPFGMENLESSANLDTINRTQVTEKLVPARDIGSRGRDIGFTVFGDFAIVKSSMIHYDLGVFNGAGLNTSDDNEKKDFTGRIIFMPVKGFSIGVAHYQGRYGIEERDRNRTGMELLFQKGKATFKAEYVAGEDGTIDRYGWYARGKYLFMPKLEAVVQYDSFDPNKDKSGDKTDIALVGLIWSVHKYARVQFNYEWRIEESNSKDNNAFIAHFQVKF</sequence>
<evidence type="ECO:0000313" key="3">
    <source>
        <dbReference type="Proteomes" id="UP000178943"/>
    </source>
</evidence>
<keyword evidence="1" id="KW-0732">Signal</keyword>
<proteinExistence type="predicted"/>
<feature type="signal peptide" evidence="1">
    <location>
        <begin position="1"/>
        <end position="22"/>
    </location>
</feature>
<comment type="caution">
    <text evidence="2">The sequence shown here is derived from an EMBL/GenBank/DDBJ whole genome shotgun (WGS) entry which is preliminary data.</text>
</comment>
<feature type="chain" id="PRO_5009522021" description="Porin domain-containing protein" evidence="1">
    <location>
        <begin position="23"/>
        <end position="384"/>
    </location>
</feature>
<dbReference type="Gene3D" id="2.40.160.10">
    <property type="entry name" value="Porin"/>
    <property type="match status" value="1"/>
</dbReference>
<protein>
    <recommendedName>
        <fullName evidence="4">Porin domain-containing protein</fullName>
    </recommendedName>
</protein>
<dbReference type="STRING" id="1817863.A2Y62_13300"/>
<accession>A0A1F5VNB0</accession>
<gene>
    <name evidence="2" type="ORF">A2Y62_13300</name>
</gene>
<reference evidence="2 3" key="1">
    <citation type="journal article" date="2016" name="Nat. Commun.">
        <title>Thousands of microbial genomes shed light on interconnected biogeochemical processes in an aquifer system.</title>
        <authorList>
            <person name="Anantharaman K."/>
            <person name="Brown C.T."/>
            <person name="Hug L.A."/>
            <person name="Sharon I."/>
            <person name="Castelle C.J."/>
            <person name="Probst A.J."/>
            <person name="Thomas B.C."/>
            <person name="Singh A."/>
            <person name="Wilkins M.J."/>
            <person name="Karaoz U."/>
            <person name="Brodie E.L."/>
            <person name="Williams K.H."/>
            <person name="Hubbard S.S."/>
            <person name="Banfield J.F."/>
        </authorList>
    </citation>
    <scope>NUCLEOTIDE SEQUENCE [LARGE SCALE GENOMIC DNA]</scope>
</reference>
<dbReference type="InterPro" id="IPR010870">
    <property type="entry name" value="Porin_O/P"/>
</dbReference>
<dbReference type="Proteomes" id="UP000178943">
    <property type="component" value="Unassembled WGS sequence"/>
</dbReference>
<evidence type="ECO:0000256" key="1">
    <source>
        <dbReference type="SAM" id="SignalP"/>
    </source>
</evidence>